<comment type="similarity">
    <text evidence="2">Belongs to the peptidase S1 family.</text>
</comment>
<dbReference type="PRINTS" id="PR00722">
    <property type="entry name" value="CHYMOTRYPSIN"/>
</dbReference>
<gene>
    <name evidence="10" type="primary">SP6</name>
</gene>
<feature type="domain" description="Peptidase S1" evidence="9">
    <location>
        <begin position="35"/>
        <end position="258"/>
    </location>
</feature>
<dbReference type="GO" id="GO:0005576">
    <property type="term" value="C:extracellular region"/>
    <property type="evidence" value="ECO:0007669"/>
    <property type="project" value="UniProtKB-SubCell"/>
</dbReference>
<evidence type="ECO:0000256" key="7">
    <source>
        <dbReference type="ARBA" id="ARBA00023157"/>
    </source>
</evidence>
<keyword evidence="4 10" id="KW-0645">Protease</keyword>
<dbReference type="SUPFAM" id="SSF50494">
    <property type="entry name" value="Trypsin-like serine proteases"/>
    <property type="match status" value="1"/>
</dbReference>
<evidence type="ECO:0000256" key="3">
    <source>
        <dbReference type="ARBA" id="ARBA00022525"/>
    </source>
</evidence>
<dbReference type="SMART" id="SM00020">
    <property type="entry name" value="Tryp_SPc"/>
    <property type="match status" value="1"/>
</dbReference>
<dbReference type="InterPro" id="IPR001314">
    <property type="entry name" value="Peptidase_S1A"/>
</dbReference>
<evidence type="ECO:0000256" key="6">
    <source>
        <dbReference type="ARBA" id="ARBA00022825"/>
    </source>
</evidence>
<dbReference type="PANTHER" id="PTHR24276:SF98">
    <property type="entry name" value="FI18310P1-RELATED"/>
    <property type="match status" value="1"/>
</dbReference>
<dbReference type="CDD" id="cd00190">
    <property type="entry name" value="Tryp_SPc"/>
    <property type="match status" value="1"/>
</dbReference>
<keyword evidence="8" id="KW-0732">Signal</keyword>
<dbReference type="EC" id="3.4.21.-" evidence="10"/>
<dbReference type="AlphaFoldDB" id="B0ZBN4"/>
<dbReference type="GO" id="GO:0004252">
    <property type="term" value="F:serine-type endopeptidase activity"/>
    <property type="evidence" value="ECO:0007669"/>
    <property type="project" value="InterPro"/>
</dbReference>
<dbReference type="PROSITE" id="PS50240">
    <property type="entry name" value="TRYPSIN_DOM"/>
    <property type="match status" value="1"/>
</dbReference>
<dbReference type="InterPro" id="IPR050430">
    <property type="entry name" value="Peptidase_S1"/>
</dbReference>
<dbReference type="InterPro" id="IPR043504">
    <property type="entry name" value="Peptidase_S1_PA_chymotrypsin"/>
</dbReference>
<dbReference type="InterPro" id="IPR001254">
    <property type="entry name" value="Trypsin_dom"/>
</dbReference>
<name>B0ZBN4_9SCAR</name>
<dbReference type="FunFam" id="2.40.10.10:FF:000047">
    <property type="entry name" value="Trypsin eta"/>
    <property type="match status" value="1"/>
</dbReference>
<keyword evidence="7" id="KW-1015">Disulfide bond</keyword>
<evidence type="ECO:0000259" key="9">
    <source>
        <dbReference type="PROSITE" id="PS50240"/>
    </source>
</evidence>
<feature type="signal peptide" evidence="8">
    <location>
        <begin position="1"/>
        <end position="16"/>
    </location>
</feature>
<feature type="chain" id="PRO_5002759678" evidence="8">
    <location>
        <begin position="17"/>
        <end position="259"/>
    </location>
</feature>
<dbReference type="PANTHER" id="PTHR24276">
    <property type="entry name" value="POLYSERASE-RELATED"/>
    <property type="match status" value="1"/>
</dbReference>
<evidence type="ECO:0000256" key="4">
    <source>
        <dbReference type="ARBA" id="ARBA00022670"/>
    </source>
</evidence>
<keyword evidence="6" id="KW-0720">Serine protease</keyword>
<dbReference type="Pfam" id="PF00089">
    <property type="entry name" value="Trypsin"/>
    <property type="match status" value="1"/>
</dbReference>
<comment type="subcellular location">
    <subcellularLocation>
        <location evidence="1">Secreted</location>
    </subcellularLocation>
</comment>
<sequence length="259" mass="27072">MLKFVVLLAFVAAVTAVPAFLTVEPKVDDSADWRVVGGTNATAGAYPYMVSLRSSANAHFCGGSILNSQWILTAASCLVGRTVTNTMVVAGTNTLNAGGLSRNSSRFVIHANYDTFTFANDIAVIQLSQALNYSSLIAQVPLNTGNTTTVAAILLGWGSTVTNGSIPNNLQQLATNTIPHATCQFSWGQFVTTNQICAVTWAGQGACQGDGGGPLMQNSTRAQLGIVSFISAGGCALGYPDVYTRVSQYISWIQSAVSS</sequence>
<accession>B0ZBN4</accession>
<evidence type="ECO:0000256" key="5">
    <source>
        <dbReference type="ARBA" id="ARBA00022801"/>
    </source>
</evidence>
<keyword evidence="3" id="KW-0964">Secreted</keyword>
<proteinExistence type="evidence at transcript level"/>
<protein>
    <submittedName>
        <fullName evidence="10">Serine protease 6</fullName>
        <ecNumber evidence="10">3.4.21.-</ecNumber>
    </submittedName>
</protein>
<organism evidence="10">
    <name type="scientific">Costelytra zealandica</name>
    <dbReference type="NCBI Taxonomy" id="50579"/>
    <lineage>
        <taxon>Eukaryota</taxon>
        <taxon>Metazoa</taxon>
        <taxon>Ecdysozoa</taxon>
        <taxon>Arthropoda</taxon>
        <taxon>Hexapoda</taxon>
        <taxon>Insecta</taxon>
        <taxon>Pterygota</taxon>
        <taxon>Neoptera</taxon>
        <taxon>Endopterygota</taxon>
        <taxon>Coleoptera</taxon>
        <taxon>Polyphaga</taxon>
        <taxon>Scarabaeiformia</taxon>
        <taxon>Scarabaeidae</taxon>
        <taxon>Melolonthinae</taxon>
        <taxon>Costelytra</taxon>
    </lineage>
</organism>
<reference evidence="10" key="1">
    <citation type="submission" date="2007-12" db="EMBL/GenBank/DDBJ databases">
        <authorList>
            <person name="Marshall S.D.G."/>
            <person name="Gatehouse L.N."/>
            <person name="Becher S.A."/>
            <person name="Christeller J.T."/>
            <person name="Gatehouse H.S."/>
            <person name="Hurst M.R.H."/>
            <person name="Boucias D.G."/>
            <person name="Jackson T.A."/>
        </authorList>
    </citation>
    <scope>NUCLEOTIDE SEQUENCE</scope>
</reference>
<dbReference type="MEROPS" id="S01.438"/>
<evidence type="ECO:0000256" key="1">
    <source>
        <dbReference type="ARBA" id="ARBA00004613"/>
    </source>
</evidence>
<evidence type="ECO:0000256" key="2">
    <source>
        <dbReference type="ARBA" id="ARBA00007664"/>
    </source>
</evidence>
<evidence type="ECO:0000313" key="10">
    <source>
        <dbReference type="EMBL" id="ABZ04014.1"/>
    </source>
</evidence>
<dbReference type="Gene3D" id="2.40.10.10">
    <property type="entry name" value="Trypsin-like serine proteases"/>
    <property type="match status" value="2"/>
</dbReference>
<dbReference type="InterPro" id="IPR009003">
    <property type="entry name" value="Peptidase_S1_PA"/>
</dbReference>
<dbReference type="GO" id="GO:0016485">
    <property type="term" value="P:protein processing"/>
    <property type="evidence" value="ECO:0007669"/>
    <property type="project" value="UniProtKB-ARBA"/>
</dbReference>
<evidence type="ECO:0000256" key="8">
    <source>
        <dbReference type="SAM" id="SignalP"/>
    </source>
</evidence>
<reference evidence="10" key="2">
    <citation type="journal article" date="2008" name="Insect Mol. Biol.">
        <title>Serine proteases identified from a Costelytra zealandica (White) (Coleoptera: Scarabaeidae) midgut EST library and their expression through insect development.</title>
        <authorList>
            <person name="Marshall S.D."/>
            <person name="Gatehouse L.N."/>
            <person name="Becher S.A."/>
            <person name="Christeller J.T."/>
            <person name="Gatehouse H.S."/>
            <person name="Hurst M.R."/>
            <person name="Boucias D.G."/>
            <person name="Jackson T.A."/>
        </authorList>
    </citation>
    <scope>NUCLEOTIDE SEQUENCE</scope>
</reference>
<keyword evidence="5 10" id="KW-0378">Hydrolase</keyword>
<dbReference type="EMBL" id="EU339300">
    <property type="protein sequence ID" value="ABZ04014.1"/>
    <property type="molecule type" value="mRNA"/>
</dbReference>